<dbReference type="RefSeq" id="WP_030004471.1">
    <property type="nucleotide sequence ID" value="NC_022549.1"/>
</dbReference>
<evidence type="ECO:0000256" key="2">
    <source>
        <dbReference type="ARBA" id="ARBA00022448"/>
    </source>
</evidence>
<feature type="transmembrane region" description="Helical" evidence="8">
    <location>
        <begin position="325"/>
        <end position="343"/>
    </location>
</feature>
<protein>
    <submittedName>
        <fullName evidence="9">K+-transporting ATPase</fullName>
    </submittedName>
</protein>
<keyword evidence="7 8" id="KW-0472">Membrane</keyword>
<dbReference type="HOGENOM" id="CLU_026429_0_1_14"/>
<dbReference type="GO" id="GO:0008324">
    <property type="term" value="F:monoatomic cation transmembrane transporter activity"/>
    <property type="evidence" value="ECO:0007669"/>
    <property type="project" value="InterPro"/>
</dbReference>
<feature type="transmembrane region" description="Helical" evidence="8">
    <location>
        <begin position="364"/>
        <end position="385"/>
    </location>
</feature>
<dbReference type="InterPro" id="IPR003445">
    <property type="entry name" value="Cat_transpt"/>
</dbReference>
<evidence type="ECO:0000313" key="9">
    <source>
        <dbReference type="EMBL" id="CCV65611.1"/>
    </source>
</evidence>
<dbReference type="PANTHER" id="PTHR32024:SF4">
    <property type="entry name" value="KTR SYSTEM POTASSIUM UPTAKE PROTEIN D"/>
    <property type="match status" value="1"/>
</dbReference>
<keyword evidence="2" id="KW-0813">Transport</keyword>
<evidence type="ECO:0000256" key="3">
    <source>
        <dbReference type="ARBA" id="ARBA00022475"/>
    </source>
</evidence>
<organism evidence="9 10">
    <name type="scientific">Acholeplasma brassicae</name>
    <dbReference type="NCBI Taxonomy" id="61635"/>
    <lineage>
        <taxon>Bacteria</taxon>
        <taxon>Bacillati</taxon>
        <taxon>Mycoplasmatota</taxon>
        <taxon>Mollicutes</taxon>
        <taxon>Acholeplasmatales</taxon>
        <taxon>Acholeplasmataceae</taxon>
        <taxon>Acholeplasma</taxon>
    </lineage>
</organism>
<dbReference type="STRING" id="61635.BN85305900"/>
<dbReference type="PANTHER" id="PTHR32024">
    <property type="entry name" value="TRK SYSTEM POTASSIUM UPTAKE PROTEIN TRKG-RELATED"/>
    <property type="match status" value="1"/>
</dbReference>
<sequence>MNLYLSIKKILFKTPARTIFTIYFMFALVAGFILWLPISQKDGVSISYIDALFISISALASAGLSPIPLYDTFNLFGGIVTLLIIQIGGLGIVLLVASYWVISGKKIGLRERSIIAAEQNQFTVKGIIRLISNALIAILVIQIIYLVVMTFYLYVKQPFDLTFGGAFFHAAFLAASSFANAGFEMFPTLSSFVVFQEKGMYFPQYASMVLIFFGGVGFWPLAEITLYFKSIFKKKRYKISYISKLLMFLHLLILVITIMIYTGLEFNNTLRFMSMPEAITDVLFMSTSVRSAGFTNTSNLAWSESTKLFMSVLMFIGAAPNSSGGGVRMTTIILLFSTLLSYGRHKKQVKVFKKAIKEAAVKRALIVFSMGILLVFVSTFLVSIAEPSKKIMDVAFEVSSAFGTVGLTLNFTSTISNFTKVILMINMFVGRIGILTLLEVLDNKKTANVVTYAEIDMMVG</sequence>
<evidence type="ECO:0000256" key="6">
    <source>
        <dbReference type="ARBA" id="ARBA00023065"/>
    </source>
</evidence>
<keyword evidence="6" id="KW-0406">Ion transport</keyword>
<feature type="transmembrane region" description="Helical" evidence="8">
    <location>
        <begin position="75"/>
        <end position="102"/>
    </location>
</feature>
<keyword evidence="10" id="KW-1185">Reference proteome</keyword>
<evidence type="ECO:0000313" key="10">
    <source>
        <dbReference type="Proteomes" id="UP000032737"/>
    </source>
</evidence>
<feature type="transmembrane region" description="Helical" evidence="8">
    <location>
        <begin position="202"/>
        <end position="221"/>
    </location>
</feature>
<feature type="transmembrane region" description="Helical" evidence="8">
    <location>
        <begin position="20"/>
        <end position="36"/>
    </location>
</feature>
<evidence type="ECO:0000256" key="7">
    <source>
        <dbReference type="ARBA" id="ARBA00023136"/>
    </source>
</evidence>
<evidence type="ECO:0000256" key="5">
    <source>
        <dbReference type="ARBA" id="ARBA00022989"/>
    </source>
</evidence>
<keyword evidence="4 8" id="KW-0812">Transmembrane</keyword>
<evidence type="ECO:0000256" key="4">
    <source>
        <dbReference type="ARBA" id="ARBA00022692"/>
    </source>
</evidence>
<dbReference type="Proteomes" id="UP000032737">
    <property type="component" value="Chromosome"/>
</dbReference>
<keyword evidence="3" id="KW-1003">Cell membrane</keyword>
<feature type="transmembrane region" description="Helical" evidence="8">
    <location>
        <begin position="48"/>
        <end position="69"/>
    </location>
</feature>
<evidence type="ECO:0000256" key="1">
    <source>
        <dbReference type="ARBA" id="ARBA00004651"/>
    </source>
</evidence>
<dbReference type="Pfam" id="PF02386">
    <property type="entry name" value="TrkH"/>
    <property type="match status" value="1"/>
</dbReference>
<reference evidence="9 10" key="1">
    <citation type="journal article" date="2013" name="J. Mol. Microbiol. Biotechnol.">
        <title>Analysis of the Complete Genomes of Acholeplasma brassicae , A. palmae and A. laidlawii and Their Comparison to the Obligate Parasites from ' Candidatus Phytoplasma'.</title>
        <authorList>
            <person name="Kube M."/>
            <person name="Siewert C."/>
            <person name="Migdoll A.M."/>
            <person name="Duduk B."/>
            <person name="Holz S."/>
            <person name="Rabus R."/>
            <person name="Seemuller E."/>
            <person name="Mitrovic J."/>
            <person name="Muller I."/>
            <person name="Buttner C."/>
            <person name="Reinhardt R."/>
        </authorList>
    </citation>
    <scope>NUCLEOTIDE SEQUENCE [LARGE SCALE GENOMIC DNA]</scope>
    <source>
        <strain evidence="10">0502</strain>
    </source>
</reference>
<dbReference type="KEGG" id="abra:BN85305900"/>
<feature type="transmembrane region" description="Helical" evidence="8">
    <location>
        <begin position="134"/>
        <end position="155"/>
    </location>
</feature>
<dbReference type="GO" id="GO:0030001">
    <property type="term" value="P:metal ion transport"/>
    <property type="evidence" value="ECO:0007669"/>
    <property type="project" value="UniProtKB-ARBA"/>
</dbReference>
<name>U4KN25_9MOLU</name>
<dbReference type="AlphaFoldDB" id="U4KN25"/>
<evidence type="ECO:0000256" key="8">
    <source>
        <dbReference type="SAM" id="Phobius"/>
    </source>
</evidence>
<dbReference type="GO" id="GO:0005886">
    <property type="term" value="C:plasma membrane"/>
    <property type="evidence" value="ECO:0007669"/>
    <property type="project" value="UniProtKB-SubCell"/>
</dbReference>
<accession>U4KN25</accession>
<dbReference type="EMBL" id="FO681348">
    <property type="protein sequence ID" value="CCV65611.1"/>
    <property type="molecule type" value="Genomic_DNA"/>
</dbReference>
<dbReference type="OrthoDB" id="9810952at2"/>
<gene>
    <name evidence="9" type="primary">ktrD</name>
    <name evidence="9" type="ORF">BN85305900</name>
</gene>
<feature type="transmembrane region" description="Helical" evidence="8">
    <location>
        <begin position="161"/>
        <end position="181"/>
    </location>
</feature>
<keyword evidence="5 8" id="KW-1133">Transmembrane helix</keyword>
<comment type="subcellular location">
    <subcellularLocation>
        <location evidence="1">Cell membrane</location>
        <topology evidence="1">Multi-pass membrane protein</topology>
    </subcellularLocation>
</comment>
<feature type="transmembrane region" description="Helical" evidence="8">
    <location>
        <begin position="241"/>
        <end position="264"/>
    </location>
</feature>
<proteinExistence type="predicted"/>